<sequence>MFVDFRDQPPPPPWPPAPPPRRISRREEKVLTWVIGFNLLMLLFGPLAGSSVIDALVAIARG</sequence>
<dbReference type="EMBL" id="FNBI01000003">
    <property type="protein sequence ID" value="SDF36788.1"/>
    <property type="molecule type" value="Genomic_DNA"/>
</dbReference>
<evidence type="ECO:0000256" key="1">
    <source>
        <dbReference type="SAM" id="MobiDB-lite"/>
    </source>
</evidence>
<protein>
    <submittedName>
        <fullName evidence="4">Uncharacterized protein</fullName>
    </submittedName>
</protein>
<accession>A0A1G7KHS1</accession>
<feature type="transmembrane region" description="Helical" evidence="2">
    <location>
        <begin position="30"/>
        <end position="60"/>
    </location>
</feature>
<dbReference type="EMBL" id="WSUT01000005">
    <property type="protein sequence ID" value="MWC43698.1"/>
    <property type="molecule type" value="Genomic_DNA"/>
</dbReference>
<evidence type="ECO:0000256" key="2">
    <source>
        <dbReference type="SAM" id="Phobius"/>
    </source>
</evidence>
<keyword evidence="2" id="KW-1133">Transmembrane helix</keyword>
<gene>
    <name evidence="3" type="ORF">GQR91_08495</name>
    <name evidence="4" type="ORF">SAMN05216557_103123</name>
</gene>
<feature type="compositionally biased region" description="Pro residues" evidence="1">
    <location>
        <begin position="8"/>
        <end position="21"/>
    </location>
</feature>
<proteinExistence type="predicted"/>
<keyword evidence="2" id="KW-0812">Transmembrane</keyword>
<dbReference type="RefSeq" id="WP_112382136.1">
    <property type="nucleotide sequence ID" value="NZ_CP178397.1"/>
</dbReference>
<evidence type="ECO:0000313" key="3">
    <source>
        <dbReference type="EMBL" id="MWC43698.1"/>
    </source>
</evidence>
<reference evidence="3 6" key="2">
    <citation type="submission" date="2019-12" db="EMBL/GenBank/DDBJ databases">
        <authorList>
            <person name="Zheng J."/>
        </authorList>
    </citation>
    <scope>NUCLEOTIDE SEQUENCE [LARGE SCALE GENOMIC DNA]</scope>
    <source>
        <strain evidence="3 6">DSM 27347</strain>
    </source>
</reference>
<keyword evidence="2" id="KW-0472">Membrane</keyword>
<dbReference type="Proteomes" id="UP000436801">
    <property type="component" value="Unassembled WGS sequence"/>
</dbReference>
<evidence type="ECO:0000313" key="4">
    <source>
        <dbReference type="EMBL" id="SDF36788.1"/>
    </source>
</evidence>
<evidence type="ECO:0000313" key="6">
    <source>
        <dbReference type="Proteomes" id="UP000436801"/>
    </source>
</evidence>
<name>A0A1G7KHS1_9SPHN</name>
<dbReference type="OrthoDB" id="7577940at2"/>
<keyword evidence="5" id="KW-1185">Reference proteome</keyword>
<feature type="region of interest" description="Disordered" evidence="1">
    <location>
        <begin position="1"/>
        <end position="22"/>
    </location>
</feature>
<reference evidence="4 5" key="1">
    <citation type="submission" date="2016-10" db="EMBL/GenBank/DDBJ databases">
        <authorList>
            <person name="Varghese N."/>
            <person name="Submissions S."/>
        </authorList>
    </citation>
    <scope>NUCLEOTIDE SEQUENCE [LARGE SCALE GENOMIC DNA]</scope>
    <source>
        <strain evidence="4 5">S7-754</strain>
    </source>
</reference>
<dbReference type="AlphaFoldDB" id="A0A1G7KHS1"/>
<organism evidence="4 5">
    <name type="scientific">Sphingomonas carotinifaciens</name>
    <dbReference type="NCBI Taxonomy" id="1166323"/>
    <lineage>
        <taxon>Bacteria</taxon>
        <taxon>Pseudomonadati</taxon>
        <taxon>Pseudomonadota</taxon>
        <taxon>Alphaproteobacteria</taxon>
        <taxon>Sphingomonadales</taxon>
        <taxon>Sphingomonadaceae</taxon>
        <taxon>Sphingomonas</taxon>
    </lineage>
</organism>
<dbReference type="Proteomes" id="UP000323502">
    <property type="component" value="Unassembled WGS sequence"/>
</dbReference>
<evidence type="ECO:0000313" key="5">
    <source>
        <dbReference type="Proteomes" id="UP000323502"/>
    </source>
</evidence>